<dbReference type="EMBL" id="ML976982">
    <property type="protein sequence ID" value="KAF1960881.1"/>
    <property type="molecule type" value="Genomic_DNA"/>
</dbReference>
<dbReference type="OrthoDB" id="2163491at2759"/>
<dbReference type="InterPro" id="IPR037151">
    <property type="entry name" value="AlkB-like_sf"/>
</dbReference>
<dbReference type="Pfam" id="PF13532">
    <property type="entry name" value="2OG-FeII_Oxy_2"/>
    <property type="match status" value="1"/>
</dbReference>
<dbReference type="GO" id="GO:0008198">
    <property type="term" value="F:ferrous iron binding"/>
    <property type="evidence" value="ECO:0007669"/>
    <property type="project" value="TreeGrafter"/>
</dbReference>
<feature type="region of interest" description="Disordered" evidence="1">
    <location>
        <begin position="199"/>
        <end position="265"/>
    </location>
</feature>
<evidence type="ECO:0000313" key="4">
    <source>
        <dbReference type="Proteomes" id="UP000800035"/>
    </source>
</evidence>
<dbReference type="GO" id="GO:0006307">
    <property type="term" value="P:DNA alkylation repair"/>
    <property type="evidence" value="ECO:0007669"/>
    <property type="project" value="TreeGrafter"/>
</dbReference>
<feature type="region of interest" description="Disordered" evidence="1">
    <location>
        <begin position="84"/>
        <end position="179"/>
    </location>
</feature>
<reference evidence="3" key="1">
    <citation type="journal article" date="2020" name="Stud. Mycol.">
        <title>101 Dothideomycetes genomes: a test case for predicting lifestyles and emergence of pathogens.</title>
        <authorList>
            <person name="Haridas S."/>
            <person name="Albert R."/>
            <person name="Binder M."/>
            <person name="Bloem J."/>
            <person name="Labutti K."/>
            <person name="Salamov A."/>
            <person name="Andreopoulos B."/>
            <person name="Baker S."/>
            <person name="Barry K."/>
            <person name="Bills G."/>
            <person name="Bluhm B."/>
            <person name="Cannon C."/>
            <person name="Castanera R."/>
            <person name="Culley D."/>
            <person name="Daum C."/>
            <person name="Ezra D."/>
            <person name="Gonzalez J."/>
            <person name="Henrissat B."/>
            <person name="Kuo A."/>
            <person name="Liang C."/>
            <person name="Lipzen A."/>
            <person name="Lutzoni F."/>
            <person name="Magnuson J."/>
            <person name="Mondo S."/>
            <person name="Nolan M."/>
            <person name="Ohm R."/>
            <person name="Pangilinan J."/>
            <person name="Park H.-J."/>
            <person name="Ramirez L."/>
            <person name="Alfaro M."/>
            <person name="Sun H."/>
            <person name="Tritt A."/>
            <person name="Yoshinaga Y."/>
            <person name="Zwiers L.-H."/>
            <person name="Turgeon B."/>
            <person name="Goodwin S."/>
            <person name="Spatafora J."/>
            <person name="Crous P."/>
            <person name="Grigoriev I."/>
        </authorList>
    </citation>
    <scope>NUCLEOTIDE SEQUENCE</scope>
    <source>
        <strain evidence="3">CBS 675.92</strain>
    </source>
</reference>
<evidence type="ECO:0000259" key="2">
    <source>
        <dbReference type="Pfam" id="PF13532"/>
    </source>
</evidence>
<gene>
    <name evidence="3" type="ORF">CC80DRAFT_489116</name>
</gene>
<feature type="compositionally biased region" description="Basic and acidic residues" evidence="1">
    <location>
        <begin position="214"/>
        <end position="227"/>
    </location>
</feature>
<dbReference type="GO" id="GO:0035516">
    <property type="term" value="F:broad specificity oxidative DNA demethylase activity"/>
    <property type="evidence" value="ECO:0007669"/>
    <property type="project" value="TreeGrafter"/>
</dbReference>
<dbReference type="GO" id="GO:0051747">
    <property type="term" value="F:cytosine C-5 DNA demethylase activity"/>
    <property type="evidence" value="ECO:0007669"/>
    <property type="project" value="TreeGrafter"/>
</dbReference>
<accession>A0A6A5U7I2</accession>
<proteinExistence type="predicted"/>
<feature type="compositionally biased region" description="Polar residues" evidence="1">
    <location>
        <begin position="248"/>
        <end position="263"/>
    </location>
</feature>
<dbReference type="InterPro" id="IPR027450">
    <property type="entry name" value="AlkB-like"/>
</dbReference>
<dbReference type="AlphaFoldDB" id="A0A6A5U7I2"/>
<dbReference type="PANTHER" id="PTHR31573:SF4">
    <property type="entry name" value="FE2OG DIOXYGENASE DOMAIN-CONTAINING PROTEIN"/>
    <property type="match status" value="1"/>
</dbReference>
<feature type="compositionally biased region" description="Polar residues" evidence="1">
    <location>
        <begin position="141"/>
        <end position="150"/>
    </location>
</feature>
<keyword evidence="4" id="KW-1185">Reference proteome</keyword>
<dbReference type="Gene3D" id="2.60.120.590">
    <property type="entry name" value="Alpha-ketoglutarate-dependent dioxygenase AlkB-like"/>
    <property type="match status" value="1"/>
</dbReference>
<dbReference type="InterPro" id="IPR032852">
    <property type="entry name" value="ALKBH2"/>
</dbReference>
<dbReference type="PANTHER" id="PTHR31573">
    <property type="entry name" value="ALPHA-KETOGLUTARATE-DEPENDENT DIOXYGENASE ALKB HOMOLOG 2"/>
    <property type="match status" value="1"/>
</dbReference>
<evidence type="ECO:0000256" key="1">
    <source>
        <dbReference type="SAM" id="MobiDB-lite"/>
    </source>
</evidence>
<feature type="compositionally biased region" description="Pro residues" evidence="1">
    <location>
        <begin position="313"/>
        <end position="324"/>
    </location>
</feature>
<sequence length="1002" mass="111034">MAASTPGPIMDDLAALEAPISPLSDVPDDLSVCSEAMVATRLAQTGSRLSDELETHPMVDAPVTPTAKCGQNVPEVLEAADTLETPPSTSDEEQGPCTQTNTPTPQPCYTSVAERLRSHKRSKQSALPIQPLTKRSPAVRAQNTTTSALRRSQRARKAPVKFSPPPSLPTARRASNPEQRSLLVTLSLNPRDLATLSSDASPAQLLTPQTLSKRKTDTLDADSDIKSRSARRRRLENQSSPFEHGPQSLPNLFTQSTQASQPQIEDEQFAQLQSQLGPPSSSQLLEPQPSFFSVTQPELYPAPSVELAQPTLPTHPPWTAPSPPESTGSNTSPSCSQFDAHLYNIAKLLEEARDINPKPEPGGNPEVWADTRMELCETLHYYRSYHGGSYATGGFVRSFLFAGSSHSRDYMDANVVISRAGGGQVKDKETGAMTLGRDQSETSTVLSLRNNIGQFNPVVMITAHNNPYLPSTMPHPYCVMDYFKPTHIWFEKSKGKKFIRYRFEKLNLNKPGWWEPKGFTEVAALGSLESPVVQTCSICSKPSQQVYLQGWMCLEGDCANFWKVQSPTGDFTEPKEASLVYDPRFLKQRTRWPNDDHVYPLASVDVELSGQSMAGEDCLRAHWSGIVCPQCGRCTSRLSWTGWKCATPGCLFEKRPPHTLIPAATVHDAFNPVSAAYTMSRDKHLPDIKMSVSFAHNYRINRFEIPGVEGFIIHMIANKTIIEEAGGPNDMYEDLQRVDIGLARRPMGHDYFTRHYVVNYGMPYKFIAATASAPFTGSARPITSSRSRLNWAAKYILTQETGRTMEAISAEWKEKEFNEVLALGYFENQKISYHDDGETGLGPTIATLSLGDTGTMHIRMKQRYFNGVSKAGVYDTSPPLPGSTQEEKRRELLPSLLALQDSDKNAYNKRLRELPNELKLAKGSTARDAIQMTLQHGDIVMMHGAELQKYYEHSVEHCGKLRFALTCRYIDPESLKEEDKPEYGVAPDDGEYDGAKLPLPGT</sequence>
<feature type="compositionally biased region" description="Polar residues" evidence="1">
    <location>
        <begin position="199"/>
        <end position="211"/>
    </location>
</feature>
<protein>
    <recommendedName>
        <fullName evidence="2">Alpha-ketoglutarate-dependent dioxygenase AlkB-like domain-containing protein</fullName>
    </recommendedName>
</protein>
<feature type="region of interest" description="Disordered" evidence="1">
    <location>
        <begin position="307"/>
        <end position="334"/>
    </location>
</feature>
<organism evidence="3 4">
    <name type="scientific">Byssothecium circinans</name>
    <dbReference type="NCBI Taxonomy" id="147558"/>
    <lineage>
        <taxon>Eukaryota</taxon>
        <taxon>Fungi</taxon>
        <taxon>Dikarya</taxon>
        <taxon>Ascomycota</taxon>
        <taxon>Pezizomycotina</taxon>
        <taxon>Dothideomycetes</taxon>
        <taxon>Pleosporomycetidae</taxon>
        <taxon>Pleosporales</taxon>
        <taxon>Massarineae</taxon>
        <taxon>Massarinaceae</taxon>
        <taxon>Byssothecium</taxon>
    </lineage>
</organism>
<evidence type="ECO:0000313" key="3">
    <source>
        <dbReference type="EMBL" id="KAF1960881.1"/>
    </source>
</evidence>
<dbReference type="SUPFAM" id="SSF51197">
    <property type="entry name" value="Clavaminate synthase-like"/>
    <property type="match status" value="1"/>
</dbReference>
<name>A0A6A5U7I2_9PLEO</name>
<feature type="domain" description="Alpha-ketoglutarate-dependent dioxygenase AlkB-like" evidence="2">
    <location>
        <begin position="803"/>
        <end position="959"/>
    </location>
</feature>
<feature type="region of interest" description="Disordered" evidence="1">
    <location>
        <begin position="976"/>
        <end position="1002"/>
    </location>
</feature>
<dbReference type="Proteomes" id="UP000800035">
    <property type="component" value="Unassembled WGS sequence"/>
</dbReference>